<gene>
    <name evidence="2" type="ORF">C3K47_05970</name>
</gene>
<protein>
    <submittedName>
        <fullName evidence="2">Uncharacterized protein</fullName>
    </submittedName>
</protein>
<dbReference type="Proteomes" id="UP000236893">
    <property type="component" value="Unassembled WGS sequence"/>
</dbReference>
<feature type="compositionally biased region" description="Basic and acidic residues" evidence="1">
    <location>
        <begin position="40"/>
        <end position="98"/>
    </location>
</feature>
<accession>A0A2S5A406</accession>
<dbReference type="EMBL" id="PQVF01000004">
    <property type="protein sequence ID" value="POY37310.1"/>
    <property type="molecule type" value="Genomic_DNA"/>
</dbReference>
<evidence type="ECO:0000313" key="2">
    <source>
        <dbReference type="EMBL" id="POY37310.1"/>
    </source>
</evidence>
<feature type="region of interest" description="Disordered" evidence="1">
    <location>
        <begin position="1"/>
        <end position="111"/>
    </location>
</feature>
<keyword evidence="3" id="KW-1185">Reference proteome</keyword>
<comment type="caution">
    <text evidence="2">The sequence shown here is derived from an EMBL/GenBank/DDBJ whole genome shotgun (WGS) entry which is preliminary data.</text>
</comment>
<reference evidence="2 3" key="1">
    <citation type="submission" date="2018-01" db="EMBL/GenBank/DDBJ databases">
        <authorList>
            <person name="Gaut B.S."/>
            <person name="Morton B.R."/>
            <person name="Clegg M.T."/>
            <person name="Duvall M.R."/>
        </authorList>
    </citation>
    <scope>NUCLEOTIDE SEQUENCE [LARGE SCALE GENOMIC DNA]</scope>
    <source>
        <strain evidence="2 3">HR-AV</strain>
    </source>
</reference>
<dbReference type="AlphaFoldDB" id="A0A2S5A406"/>
<feature type="compositionally biased region" description="Polar residues" evidence="1">
    <location>
        <begin position="1"/>
        <end position="15"/>
    </location>
</feature>
<name>A0A2S5A406_9SPHI</name>
<evidence type="ECO:0000256" key="1">
    <source>
        <dbReference type="SAM" id="MobiDB-lite"/>
    </source>
</evidence>
<evidence type="ECO:0000313" key="3">
    <source>
        <dbReference type="Proteomes" id="UP000236893"/>
    </source>
</evidence>
<dbReference type="RefSeq" id="WP_103788218.1">
    <property type="nucleotide sequence ID" value="NZ_PQVF01000004.1"/>
</dbReference>
<feature type="compositionally biased region" description="Pro residues" evidence="1">
    <location>
        <begin position="19"/>
        <end position="33"/>
    </location>
</feature>
<sequence length="111" mass="12868">MNSQLESGNINQVNVNPEIPNPNDPITPSPDHPTLPDNPNKPEIRPEQEPWKNDPTHPNREHPKENDPTREKPDYNEPVGDKGLQDDAKNEDHKEHNALQKQDTWFWDELD</sequence>
<organism evidence="2 3">
    <name type="scientific">Solitalea longa</name>
    <dbReference type="NCBI Taxonomy" id="2079460"/>
    <lineage>
        <taxon>Bacteria</taxon>
        <taxon>Pseudomonadati</taxon>
        <taxon>Bacteroidota</taxon>
        <taxon>Sphingobacteriia</taxon>
        <taxon>Sphingobacteriales</taxon>
        <taxon>Sphingobacteriaceae</taxon>
        <taxon>Solitalea</taxon>
    </lineage>
</organism>
<proteinExistence type="predicted"/>
<dbReference type="OrthoDB" id="805620at2"/>